<keyword evidence="3" id="KW-1185">Reference proteome</keyword>
<organism evidence="2 3">
    <name type="scientific">Rhipicephalus microplus</name>
    <name type="common">Cattle tick</name>
    <name type="synonym">Boophilus microplus</name>
    <dbReference type="NCBI Taxonomy" id="6941"/>
    <lineage>
        <taxon>Eukaryota</taxon>
        <taxon>Metazoa</taxon>
        <taxon>Ecdysozoa</taxon>
        <taxon>Arthropoda</taxon>
        <taxon>Chelicerata</taxon>
        <taxon>Arachnida</taxon>
        <taxon>Acari</taxon>
        <taxon>Parasitiformes</taxon>
        <taxon>Ixodida</taxon>
        <taxon>Ixodoidea</taxon>
        <taxon>Ixodidae</taxon>
        <taxon>Rhipicephalinae</taxon>
        <taxon>Rhipicephalus</taxon>
        <taxon>Boophilus</taxon>
    </lineage>
</organism>
<comment type="caution">
    <text evidence="2">The sequence shown here is derived from an EMBL/GenBank/DDBJ whole genome shotgun (WGS) entry which is preliminary data.</text>
</comment>
<feature type="region of interest" description="Disordered" evidence="1">
    <location>
        <begin position="96"/>
        <end position="144"/>
    </location>
</feature>
<name>A0A9J6EYM4_RHIMP</name>
<dbReference type="Proteomes" id="UP000821866">
    <property type="component" value="Chromosome 1"/>
</dbReference>
<protein>
    <submittedName>
        <fullName evidence="2">Uncharacterized protein</fullName>
    </submittedName>
</protein>
<gene>
    <name evidence="2" type="ORF">HPB51_006421</name>
</gene>
<evidence type="ECO:0000256" key="1">
    <source>
        <dbReference type="SAM" id="MobiDB-lite"/>
    </source>
</evidence>
<evidence type="ECO:0000313" key="2">
    <source>
        <dbReference type="EMBL" id="KAH8039401.1"/>
    </source>
</evidence>
<reference evidence="2" key="1">
    <citation type="journal article" date="2020" name="Cell">
        <title>Large-Scale Comparative Analyses of Tick Genomes Elucidate Their Genetic Diversity and Vector Capacities.</title>
        <authorList>
            <consortium name="Tick Genome and Microbiome Consortium (TIGMIC)"/>
            <person name="Jia N."/>
            <person name="Wang J."/>
            <person name="Shi W."/>
            <person name="Du L."/>
            <person name="Sun Y."/>
            <person name="Zhan W."/>
            <person name="Jiang J.F."/>
            <person name="Wang Q."/>
            <person name="Zhang B."/>
            <person name="Ji P."/>
            <person name="Bell-Sakyi L."/>
            <person name="Cui X.M."/>
            <person name="Yuan T.T."/>
            <person name="Jiang B.G."/>
            <person name="Yang W.F."/>
            <person name="Lam T.T."/>
            <person name="Chang Q.C."/>
            <person name="Ding S.J."/>
            <person name="Wang X.J."/>
            <person name="Zhu J.G."/>
            <person name="Ruan X.D."/>
            <person name="Zhao L."/>
            <person name="Wei J.T."/>
            <person name="Ye R.Z."/>
            <person name="Que T.C."/>
            <person name="Du C.H."/>
            <person name="Zhou Y.H."/>
            <person name="Cheng J.X."/>
            <person name="Dai P.F."/>
            <person name="Guo W.B."/>
            <person name="Han X.H."/>
            <person name="Huang E.J."/>
            <person name="Li L.F."/>
            <person name="Wei W."/>
            <person name="Gao Y.C."/>
            <person name="Liu J.Z."/>
            <person name="Shao H.Z."/>
            <person name="Wang X."/>
            <person name="Wang C.C."/>
            <person name="Yang T.C."/>
            <person name="Huo Q.B."/>
            <person name="Li W."/>
            <person name="Chen H.Y."/>
            <person name="Chen S.E."/>
            <person name="Zhou L.G."/>
            <person name="Ni X.B."/>
            <person name="Tian J.H."/>
            <person name="Sheng Y."/>
            <person name="Liu T."/>
            <person name="Pan Y.S."/>
            <person name="Xia L.Y."/>
            <person name="Li J."/>
            <person name="Zhao F."/>
            <person name="Cao W.C."/>
        </authorList>
    </citation>
    <scope>NUCLEOTIDE SEQUENCE</scope>
    <source>
        <strain evidence="2">Rmic-2018</strain>
    </source>
</reference>
<evidence type="ECO:0000313" key="3">
    <source>
        <dbReference type="Proteomes" id="UP000821866"/>
    </source>
</evidence>
<reference evidence="2" key="2">
    <citation type="submission" date="2021-09" db="EMBL/GenBank/DDBJ databases">
        <authorList>
            <person name="Jia N."/>
            <person name="Wang J."/>
            <person name="Shi W."/>
            <person name="Du L."/>
            <person name="Sun Y."/>
            <person name="Zhan W."/>
            <person name="Jiang J."/>
            <person name="Wang Q."/>
            <person name="Zhang B."/>
            <person name="Ji P."/>
            <person name="Sakyi L.B."/>
            <person name="Cui X."/>
            <person name="Yuan T."/>
            <person name="Jiang B."/>
            <person name="Yang W."/>
            <person name="Lam T.T.-Y."/>
            <person name="Chang Q."/>
            <person name="Ding S."/>
            <person name="Wang X."/>
            <person name="Zhu J."/>
            <person name="Ruan X."/>
            <person name="Zhao L."/>
            <person name="Wei J."/>
            <person name="Que T."/>
            <person name="Du C."/>
            <person name="Cheng J."/>
            <person name="Dai P."/>
            <person name="Han X."/>
            <person name="Huang E."/>
            <person name="Gao Y."/>
            <person name="Liu J."/>
            <person name="Shao H."/>
            <person name="Ye R."/>
            <person name="Li L."/>
            <person name="Wei W."/>
            <person name="Wang X."/>
            <person name="Wang C."/>
            <person name="Huo Q."/>
            <person name="Li W."/>
            <person name="Guo W."/>
            <person name="Chen H."/>
            <person name="Chen S."/>
            <person name="Zhou L."/>
            <person name="Zhou L."/>
            <person name="Ni X."/>
            <person name="Tian J."/>
            <person name="Zhou Y."/>
            <person name="Sheng Y."/>
            <person name="Liu T."/>
            <person name="Pan Y."/>
            <person name="Xia L."/>
            <person name="Li J."/>
            <person name="Zhao F."/>
            <person name="Cao W."/>
        </authorList>
    </citation>
    <scope>NUCLEOTIDE SEQUENCE</scope>
    <source>
        <strain evidence="2">Rmic-2018</strain>
        <tissue evidence="2">Larvae</tissue>
    </source>
</reference>
<dbReference type="AlphaFoldDB" id="A0A9J6EYM4"/>
<sequence>MIKNVFPHTWDYINCLYRTPILTGVSAVSAGVGLGTDFMLLQAVKFGAVKPRTATPDPVPPGVALFLIYDFYEGVKQQGTLLASGLVDSLPEREIGSSPKQVVPIDEHGEAVGDALLEESPENHALPSGDTIDSRTTDKSMNPA</sequence>
<accession>A0A9J6EYM4</accession>
<dbReference type="EMBL" id="JABSTU010000001">
    <property type="protein sequence ID" value="KAH8039401.1"/>
    <property type="molecule type" value="Genomic_DNA"/>
</dbReference>
<proteinExistence type="predicted"/>